<dbReference type="EMBL" id="JANPWB010000001">
    <property type="protein sequence ID" value="KAJ1216922.1"/>
    <property type="molecule type" value="Genomic_DNA"/>
</dbReference>
<keyword evidence="3" id="KW-1185">Reference proteome</keyword>
<comment type="caution">
    <text evidence="2">The sequence shown here is derived from an EMBL/GenBank/DDBJ whole genome shotgun (WGS) entry which is preliminary data.</text>
</comment>
<feature type="compositionally biased region" description="Polar residues" evidence="1">
    <location>
        <begin position="62"/>
        <end position="74"/>
    </location>
</feature>
<feature type="region of interest" description="Disordered" evidence="1">
    <location>
        <begin position="30"/>
        <end position="74"/>
    </location>
</feature>
<dbReference type="Proteomes" id="UP001066276">
    <property type="component" value="Chromosome 1_1"/>
</dbReference>
<protein>
    <submittedName>
        <fullName evidence="2">Uncharacterized protein</fullName>
    </submittedName>
</protein>
<gene>
    <name evidence="2" type="ORF">NDU88_004520</name>
</gene>
<accession>A0AAV7WS38</accession>
<reference evidence="2" key="1">
    <citation type="journal article" date="2022" name="bioRxiv">
        <title>Sequencing and chromosome-scale assembly of the giantPleurodeles waltlgenome.</title>
        <authorList>
            <person name="Brown T."/>
            <person name="Elewa A."/>
            <person name="Iarovenko S."/>
            <person name="Subramanian E."/>
            <person name="Araus A.J."/>
            <person name="Petzold A."/>
            <person name="Susuki M."/>
            <person name="Suzuki K.-i.T."/>
            <person name="Hayashi T."/>
            <person name="Toyoda A."/>
            <person name="Oliveira C."/>
            <person name="Osipova E."/>
            <person name="Leigh N.D."/>
            <person name="Simon A."/>
            <person name="Yun M.H."/>
        </authorList>
    </citation>
    <scope>NUCLEOTIDE SEQUENCE</scope>
    <source>
        <strain evidence="2">20211129_DDA</strain>
        <tissue evidence="2">Liver</tissue>
    </source>
</reference>
<name>A0AAV7WS38_PLEWA</name>
<evidence type="ECO:0000256" key="1">
    <source>
        <dbReference type="SAM" id="MobiDB-lite"/>
    </source>
</evidence>
<evidence type="ECO:0000313" key="3">
    <source>
        <dbReference type="Proteomes" id="UP001066276"/>
    </source>
</evidence>
<evidence type="ECO:0000313" key="2">
    <source>
        <dbReference type="EMBL" id="KAJ1216922.1"/>
    </source>
</evidence>
<proteinExistence type="predicted"/>
<organism evidence="2 3">
    <name type="scientific">Pleurodeles waltl</name>
    <name type="common">Iberian ribbed newt</name>
    <dbReference type="NCBI Taxonomy" id="8319"/>
    <lineage>
        <taxon>Eukaryota</taxon>
        <taxon>Metazoa</taxon>
        <taxon>Chordata</taxon>
        <taxon>Craniata</taxon>
        <taxon>Vertebrata</taxon>
        <taxon>Euteleostomi</taxon>
        <taxon>Amphibia</taxon>
        <taxon>Batrachia</taxon>
        <taxon>Caudata</taxon>
        <taxon>Salamandroidea</taxon>
        <taxon>Salamandridae</taxon>
        <taxon>Pleurodelinae</taxon>
        <taxon>Pleurodeles</taxon>
    </lineage>
</organism>
<dbReference type="AlphaFoldDB" id="A0AAV7WS38"/>
<sequence length="74" mass="8039">MKLLLSPQTPYRGPPSLGCWLSVMGRMESPEQAKNEAEMDWQGPDGAATPATQATDTHRHNITCSGPLTWDPSS</sequence>